<organism evidence="3 4">
    <name type="scientific">Coffea canephora</name>
    <name type="common">Robusta coffee</name>
    <dbReference type="NCBI Taxonomy" id="49390"/>
    <lineage>
        <taxon>Eukaryota</taxon>
        <taxon>Viridiplantae</taxon>
        <taxon>Streptophyta</taxon>
        <taxon>Embryophyta</taxon>
        <taxon>Tracheophyta</taxon>
        <taxon>Spermatophyta</taxon>
        <taxon>Magnoliopsida</taxon>
        <taxon>eudicotyledons</taxon>
        <taxon>Gunneridae</taxon>
        <taxon>Pentapetalae</taxon>
        <taxon>asterids</taxon>
        <taxon>lamiids</taxon>
        <taxon>Gentianales</taxon>
        <taxon>Rubiaceae</taxon>
        <taxon>Ixoroideae</taxon>
        <taxon>Gardenieae complex</taxon>
        <taxon>Bertiereae - Coffeeae clade</taxon>
        <taxon>Coffeeae</taxon>
        <taxon>Coffea</taxon>
    </lineage>
</organism>
<feature type="transmembrane region" description="Helical" evidence="2">
    <location>
        <begin position="332"/>
        <end position="349"/>
    </location>
</feature>
<feature type="transmembrane region" description="Helical" evidence="2">
    <location>
        <begin position="94"/>
        <end position="114"/>
    </location>
</feature>
<evidence type="ECO:0000313" key="3">
    <source>
        <dbReference type="EMBL" id="CDP02575.1"/>
    </source>
</evidence>
<dbReference type="InterPro" id="IPR008509">
    <property type="entry name" value="MOT2/MFSD5"/>
</dbReference>
<accession>A0A068U205</accession>
<keyword evidence="2" id="KW-0812">Transmembrane</keyword>
<dbReference type="EMBL" id="HG739092">
    <property type="protein sequence ID" value="CDP02575.1"/>
    <property type="molecule type" value="Genomic_DNA"/>
</dbReference>
<protein>
    <recommendedName>
        <fullName evidence="5">Major facilitator superfamily (MFS) profile domain-containing protein</fullName>
    </recommendedName>
</protein>
<dbReference type="Gene3D" id="1.20.1250.20">
    <property type="entry name" value="MFS general substrate transporter like domains"/>
    <property type="match status" value="1"/>
</dbReference>
<keyword evidence="2" id="KW-1133">Transmembrane helix</keyword>
<keyword evidence="2" id="KW-0472">Membrane</keyword>
<dbReference type="GO" id="GO:0016020">
    <property type="term" value="C:membrane"/>
    <property type="evidence" value="ECO:0007669"/>
    <property type="project" value="InterPro"/>
</dbReference>
<dbReference type="OrthoDB" id="263957at2759"/>
<feature type="transmembrane region" description="Helical" evidence="2">
    <location>
        <begin position="387"/>
        <end position="408"/>
    </location>
</feature>
<feature type="transmembrane region" description="Helical" evidence="2">
    <location>
        <begin position="420"/>
        <end position="439"/>
    </location>
</feature>
<dbReference type="PANTHER" id="PTHR23516:SF2">
    <property type="entry name" value="MOLYBDATE-ANION TRANSPORTER"/>
    <property type="match status" value="1"/>
</dbReference>
<feature type="transmembrane region" description="Helical" evidence="2">
    <location>
        <begin position="301"/>
        <end position="320"/>
    </location>
</feature>
<name>A0A068U205_COFCA</name>
<dbReference type="Gramene" id="CDP02575">
    <property type="protein sequence ID" value="CDP02575"/>
    <property type="gene ID" value="GSCOC_T00040005001"/>
</dbReference>
<dbReference type="InterPro" id="IPR036259">
    <property type="entry name" value="MFS_trans_sf"/>
</dbReference>
<dbReference type="SUPFAM" id="SSF103473">
    <property type="entry name" value="MFS general substrate transporter"/>
    <property type="match status" value="1"/>
</dbReference>
<sequence>MGVVEESDVWEPNKALYLFTLISCFASIYFCPHYSGRAAPTTVFDHAQSSSAFFRFQRSFLLLFSLSSVMEGLGTVFGEFEWEHYYGGVSKEQMLLYVCAGCAASLFIGTFLGVLSDLMGPRNVCLLFYTLHLLVSIFKSFLTHASLCFTSFCLSLASSIFSFSFEAWMVFEHDKLGQRQDTLNDLFWLMTFIESASFICSQFLGNWLIGGNRDKSILSPYNAAVVLAIICILHVARGFKENPRTASCSDYWISFQTHIFSDKRVWLLSWSQVCVHLSIAVFWVLWAPTIVADGREVQLGLIYPCLMGARMLGSTAVPWLYNGTISLRIEECLIYVLPVMGLLLSVVAYDYQDVGVLLVLFFLFHACVGVVLPSLARLRSMYVPNELRGGMITLSQAPVNMVFLSFLVQRGYYRTVANSTIIAFAALGLFSSAGCMYMLKRPAKQPYQNWHKL</sequence>
<dbReference type="PANTHER" id="PTHR23516">
    <property type="entry name" value="SAM (S-ADENOSYL METHIONINE) TRANSPORTER"/>
    <property type="match status" value="1"/>
</dbReference>
<dbReference type="InParanoid" id="A0A068U205"/>
<proteinExistence type="inferred from homology"/>
<comment type="similarity">
    <text evidence="1">Belongs to the major facilitator superfamily. Phosphate:H(+) symporter (TC 2.A.1.9) family.</text>
</comment>
<feature type="transmembrane region" description="Helical" evidence="2">
    <location>
        <begin position="149"/>
        <end position="171"/>
    </location>
</feature>
<keyword evidence="4" id="KW-1185">Reference proteome</keyword>
<dbReference type="FunCoup" id="A0A068U205">
    <property type="interactions" value="726"/>
</dbReference>
<evidence type="ECO:0008006" key="5">
    <source>
        <dbReference type="Google" id="ProtNLM"/>
    </source>
</evidence>
<dbReference type="GO" id="GO:0015098">
    <property type="term" value="F:molybdate ion transmembrane transporter activity"/>
    <property type="evidence" value="ECO:0007669"/>
    <property type="project" value="InterPro"/>
</dbReference>
<feature type="transmembrane region" description="Helical" evidence="2">
    <location>
        <begin position="183"/>
        <end position="205"/>
    </location>
</feature>
<evidence type="ECO:0000256" key="2">
    <source>
        <dbReference type="SAM" id="Phobius"/>
    </source>
</evidence>
<dbReference type="STRING" id="49390.A0A068U205"/>
<evidence type="ECO:0000313" key="4">
    <source>
        <dbReference type="Proteomes" id="UP000295252"/>
    </source>
</evidence>
<reference evidence="4" key="1">
    <citation type="journal article" date="2014" name="Science">
        <title>The coffee genome provides insight into the convergent evolution of caffeine biosynthesis.</title>
        <authorList>
            <person name="Denoeud F."/>
            <person name="Carretero-Paulet L."/>
            <person name="Dereeper A."/>
            <person name="Droc G."/>
            <person name="Guyot R."/>
            <person name="Pietrella M."/>
            <person name="Zheng C."/>
            <person name="Alberti A."/>
            <person name="Anthony F."/>
            <person name="Aprea G."/>
            <person name="Aury J.M."/>
            <person name="Bento P."/>
            <person name="Bernard M."/>
            <person name="Bocs S."/>
            <person name="Campa C."/>
            <person name="Cenci A."/>
            <person name="Combes M.C."/>
            <person name="Crouzillat D."/>
            <person name="Da Silva C."/>
            <person name="Daddiego L."/>
            <person name="De Bellis F."/>
            <person name="Dussert S."/>
            <person name="Garsmeur O."/>
            <person name="Gayraud T."/>
            <person name="Guignon V."/>
            <person name="Jahn K."/>
            <person name="Jamilloux V."/>
            <person name="Joet T."/>
            <person name="Labadie K."/>
            <person name="Lan T."/>
            <person name="Leclercq J."/>
            <person name="Lepelley M."/>
            <person name="Leroy T."/>
            <person name="Li L.T."/>
            <person name="Librado P."/>
            <person name="Lopez L."/>
            <person name="Munoz A."/>
            <person name="Noel B."/>
            <person name="Pallavicini A."/>
            <person name="Perrotta G."/>
            <person name="Poncet V."/>
            <person name="Pot D."/>
            <person name="Priyono X."/>
            <person name="Rigoreau M."/>
            <person name="Rouard M."/>
            <person name="Rozas J."/>
            <person name="Tranchant-Dubreuil C."/>
            <person name="VanBuren R."/>
            <person name="Zhang Q."/>
            <person name="Andrade A.C."/>
            <person name="Argout X."/>
            <person name="Bertrand B."/>
            <person name="de Kochko A."/>
            <person name="Graziosi G."/>
            <person name="Henry R.J."/>
            <person name="Jayarama X."/>
            <person name="Ming R."/>
            <person name="Nagai C."/>
            <person name="Rounsley S."/>
            <person name="Sankoff D."/>
            <person name="Giuliano G."/>
            <person name="Albert V.A."/>
            <person name="Wincker P."/>
            <person name="Lashermes P."/>
        </authorList>
    </citation>
    <scope>NUCLEOTIDE SEQUENCE [LARGE SCALE GENOMIC DNA]</scope>
    <source>
        <strain evidence="4">cv. DH200-94</strain>
    </source>
</reference>
<dbReference type="Proteomes" id="UP000295252">
    <property type="component" value="Chromosome IX"/>
</dbReference>
<feature type="transmembrane region" description="Helical" evidence="2">
    <location>
        <begin position="126"/>
        <end position="143"/>
    </location>
</feature>
<dbReference type="PhylomeDB" id="A0A068U205"/>
<evidence type="ECO:0000256" key="1">
    <source>
        <dbReference type="ARBA" id="ARBA00044504"/>
    </source>
</evidence>
<gene>
    <name evidence="3" type="ORF">GSCOC_T00040005001</name>
</gene>
<feature type="transmembrane region" description="Helical" evidence="2">
    <location>
        <begin position="265"/>
        <end position="286"/>
    </location>
</feature>
<dbReference type="Pfam" id="PF05631">
    <property type="entry name" value="MFS_5"/>
    <property type="match status" value="1"/>
</dbReference>
<dbReference type="OMA" id="MHVLKRW"/>
<feature type="transmembrane region" description="Helical" evidence="2">
    <location>
        <begin position="15"/>
        <end position="31"/>
    </location>
</feature>
<dbReference type="AlphaFoldDB" id="A0A068U205"/>
<feature type="transmembrane region" description="Helical" evidence="2">
    <location>
        <begin position="355"/>
        <end position="375"/>
    </location>
</feature>
<feature type="transmembrane region" description="Helical" evidence="2">
    <location>
        <begin position="217"/>
        <end position="236"/>
    </location>
</feature>